<name>A0ABR3SHR0_9PEZI</name>
<reference evidence="1 2" key="1">
    <citation type="submission" date="2024-02" db="EMBL/GenBank/DDBJ databases">
        <title>De novo assembly and annotation of 12 fungi associated with fruit tree decline syndrome in Ontario, Canada.</title>
        <authorList>
            <person name="Sulman M."/>
            <person name="Ellouze W."/>
            <person name="Ilyukhin E."/>
        </authorList>
    </citation>
    <scope>NUCLEOTIDE SEQUENCE [LARGE SCALE GENOMIC DNA]</scope>
    <source>
        <strain evidence="1 2">M1-105</strain>
    </source>
</reference>
<sequence length="293" mass="31989">MWNNLPSEVILDIVAGAAEFDFTMLRSLKLVDRRLHGILRSYERSLCRGYATNQLLRIIPCFPDIISPQCGTCSNVGCASGLSFSLLASIQRRSATVSALARRVFTLAPVCRCLHGWHRLFEAGMLLLYRLQERPEYDDKVAFVAAMPLRALVAVFIALTQSLRAAQSGGAGLMHRDLQPDDASARSDIHLVFEDLVLHVGPEFVLGTLDHDEKADQYAGLDEAQMDAADGSPPRKSLISQLKRAFALQAGCRVGEVAGKAMALAGTKPLRDLGDAGVVGLVRFHEWGESEDV</sequence>
<dbReference type="Proteomes" id="UP001521116">
    <property type="component" value="Unassembled WGS sequence"/>
</dbReference>
<organism evidence="1 2">
    <name type="scientific">Neofusicoccum ribis</name>
    <dbReference type="NCBI Taxonomy" id="45134"/>
    <lineage>
        <taxon>Eukaryota</taxon>
        <taxon>Fungi</taxon>
        <taxon>Dikarya</taxon>
        <taxon>Ascomycota</taxon>
        <taxon>Pezizomycotina</taxon>
        <taxon>Dothideomycetes</taxon>
        <taxon>Dothideomycetes incertae sedis</taxon>
        <taxon>Botryosphaeriales</taxon>
        <taxon>Botryosphaeriaceae</taxon>
        <taxon>Neofusicoccum</taxon>
    </lineage>
</organism>
<evidence type="ECO:0000313" key="1">
    <source>
        <dbReference type="EMBL" id="KAL1621317.1"/>
    </source>
</evidence>
<protein>
    <recommendedName>
        <fullName evidence="3">F-box domain-containing protein</fullName>
    </recommendedName>
</protein>
<dbReference type="EMBL" id="JAJVDC020000153">
    <property type="protein sequence ID" value="KAL1621317.1"/>
    <property type="molecule type" value="Genomic_DNA"/>
</dbReference>
<accession>A0ABR3SHR0</accession>
<evidence type="ECO:0008006" key="3">
    <source>
        <dbReference type="Google" id="ProtNLM"/>
    </source>
</evidence>
<evidence type="ECO:0000313" key="2">
    <source>
        <dbReference type="Proteomes" id="UP001521116"/>
    </source>
</evidence>
<keyword evidence="2" id="KW-1185">Reference proteome</keyword>
<comment type="caution">
    <text evidence="1">The sequence shown here is derived from an EMBL/GenBank/DDBJ whole genome shotgun (WGS) entry which is preliminary data.</text>
</comment>
<gene>
    <name evidence="1" type="ORF">SLS56_009257</name>
</gene>
<proteinExistence type="predicted"/>